<reference evidence="10" key="1">
    <citation type="journal article" date="2019" name="Int. J. Syst. Evol. Microbiol.">
        <title>The Global Catalogue of Microorganisms (GCM) 10K type strain sequencing project: providing services to taxonomists for standard genome sequencing and annotation.</title>
        <authorList>
            <consortium name="The Broad Institute Genomics Platform"/>
            <consortium name="The Broad Institute Genome Sequencing Center for Infectious Disease"/>
            <person name="Wu L."/>
            <person name="Ma J."/>
        </authorList>
    </citation>
    <scope>NUCLEOTIDE SEQUENCE [LARGE SCALE GENOMIC DNA]</scope>
    <source>
        <strain evidence="10">JCM 17666</strain>
    </source>
</reference>
<dbReference type="InterPro" id="IPR035906">
    <property type="entry name" value="MetI-like_sf"/>
</dbReference>
<evidence type="ECO:0000256" key="7">
    <source>
        <dbReference type="RuleBase" id="RU363032"/>
    </source>
</evidence>
<feature type="transmembrane region" description="Helical" evidence="7">
    <location>
        <begin position="248"/>
        <end position="272"/>
    </location>
</feature>
<evidence type="ECO:0000256" key="6">
    <source>
        <dbReference type="ARBA" id="ARBA00023136"/>
    </source>
</evidence>
<dbReference type="InterPro" id="IPR000515">
    <property type="entry name" value="MetI-like"/>
</dbReference>
<accession>A0ABP8GUT7</accession>
<dbReference type="Pfam" id="PF19300">
    <property type="entry name" value="BPD_transp_1_N"/>
    <property type="match status" value="1"/>
</dbReference>
<evidence type="ECO:0000256" key="3">
    <source>
        <dbReference type="ARBA" id="ARBA00022475"/>
    </source>
</evidence>
<dbReference type="PANTHER" id="PTHR30465:SF0">
    <property type="entry name" value="OLIGOPEPTIDE TRANSPORT SYSTEM PERMEASE PROTEIN APPB"/>
    <property type="match status" value="1"/>
</dbReference>
<evidence type="ECO:0000313" key="9">
    <source>
        <dbReference type="EMBL" id="GAA4330201.1"/>
    </source>
</evidence>
<dbReference type="CDD" id="cd06261">
    <property type="entry name" value="TM_PBP2"/>
    <property type="match status" value="1"/>
</dbReference>
<feature type="domain" description="ABC transmembrane type-1" evidence="8">
    <location>
        <begin position="110"/>
        <end position="314"/>
    </location>
</feature>
<keyword evidence="3" id="KW-1003">Cell membrane</keyword>
<dbReference type="PROSITE" id="PS50928">
    <property type="entry name" value="ABC_TM1"/>
    <property type="match status" value="1"/>
</dbReference>
<feature type="transmembrane region" description="Helical" evidence="7">
    <location>
        <begin position="188"/>
        <end position="205"/>
    </location>
</feature>
<comment type="caution">
    <text evidence="9">The sequence shown here is derived from an EMBL/GenBank/DDBJ whole genome shotgun (WGS) entry which is preliminary data.</text>
</comment>
<dbReference type="PANTHER" id="PTHR30465">
    <property type="entry name" value="INNER MEMBRANE ABC TRANSPORTER"/>
    <property type="match status" value="1"/>
</dbReference>
<sequence length="325" mass="35855">MSAYIVRRVLYGILILIGVNLFTFMLFFAVNTPDDMARLAIGGRRVSADAIEKWKVERGYDKPLLVNRQAEGARRFTDTIFFERSARLFVFDFGASDAGRDIGYEIRQRAGPSLALALPTFILGLIASVAFSLLLVFFRGTYLDFWGVVLCVAMLSISALFYIIAGQYLFSKALRLVPLSGYADGLDAARFLVLPVVVALIARLGPEARFYRALFLEEIGKDYVRTARAKGLSERLVLFRHVLRNAMLPILTGTISAIPLLFMGSLIAESFFGIPGLGSYTMDAIGAQDFAIVRAMVFVGSVLYIVGLILADISYTIADPRVRLG</sequence>
<protein>
    <submittedName>
        <fullName evidence="9">ABC transporter permease</fullName>
    </submittedName>
</protein>
<dbReference type="SUPFAM" id="SSF161098">
    <property type="entry name" value="MetI-like"/>
    <property type="match status" value="1"/>
</dbReference>
<evidence type="ECO:0000259" key="8">
    <source>
        <dbReference type="PROSITE" id="PS50928"/>
    </source>
</evidence>
<keyword evidence="2 7" id="KW-0813">Transport</keyword>
<organism evidence="9 10">
    <name type="scientific">Pigmentiphaga soli</name>
    <dbReference type="NCBI Taxonomy" id="1007095"/>
    <lineage>
        <taxon>Bacteria</taxon>
        <taxon>Pseudomonadati</taxon>
        <taxon>Pseudomonadota</taxon>
        <taxon>Betaproteobacteria</taxon>
        <taxon>Burkholderiales</taxon>
        <taxon>Alcaligenaceae</taxon>
        <taxon>Pigmentiphaga</taxon>
    </lineage>
</organism>
<keyword evidence="10" id="KW-1185">Reference proteome</keyword>
<feature type="transmembrane region" description="Helical" evidence="7">
    <location>
        <begin position="145"/>
        <end position="168"/>
    </location>
</feature>
<dbReference type="Proteomes" id="UP001501671">
    <property type="component" value="Unassembled WGS sequence"/>
</dbReference>
<feature type="transmembrane region" description="Helical" evidence="7">
    <location>
        <begin position="9"/>
        <end position="30"/>
    </location>
</feature>
<name>A0ABP8GUT7_9BURK</name>
<keyword evidence="5 7" id="KW-1133">Transmembrane helix</keyword>
<dbReference type="EMBL" id="BAABFO010000007">
    <property type="protein sequence ID" value="GAA4330201.1"/>
    <property type="molecule type" value="Genomic_DNA"/>
</dbReference>
<evidence type="ECO:0000256" key="4">
    <source>
        <dbReference type="ARBA" id="ARBA00022692"/>
    </source>
</evidence>
<feature type="transmembrane region" description="Helical" evidence="7">
    <location>
        <begin position="114"/>
        <end position="138"/>
    </location>
</feature>
<evidence type="ECO:0000313" key="10">
    <source>
        <dbReference type="Proteomes" id="UP001501671"/>
    </source>
</evidence>
<evidence type="ECO:0000256" key="1">
    <source>
        <dbReference type="ARBA" id="ARBA00004651"/>
    </source>
</evidence>
<proteinExistence type="inferred from homology"/>
<comment type="subcellular location">
    <subcellularLocation>
        <location evidence="1 7">Cell membrane</location>
        <topology evidence="1 7">Multi-pass membrane protein</topology>
    </subcellularLocation>
</comment>
<keyword evidence="4 7" id="KW-0812">Transmembrane</keyword>
<keyword evidence="6 7" id="KW-0472">Membrane</keyword>
<gene>
    <name evidence="9" type="ORF">GCM10023144_17660</name>
</gene>
<comment type="similarity">
    <text evidence="7">Belongs to the binding-protein-dependent transport system permease family.</text>
</comment>
<dbReference type="InterPro" id="IPR045621">
    <property type="entry name" value="BPD_transp_1_N"/>
</dbReference>
<evidence type="ECO:0000256" key="2">
    <source>
        <dbReference type="ARBA" id="ARBA00022448"/>
    </source>
</evidence>
<dbReference type="RefSeq" id="WP_345248441.1">
    <property type="nucleotide sequence ID" value="NZ_BAABFO010000007.1"/>
</dbReference>
<dbReference type="Pfam" id="PF00528">
    <property type="entry name" value="BPD_transp_1"/>
    <property type="match status" value="1"/>
</dbReference>
<dbReference type="Gene3D" id="1.10.3720.10">
    <property type="entry name" value="MetI-like"/>
    <property type="match status" value="1"/>
</dbReference>
<feature type="transmembrane region" description="Helical" evidence="7">
    <location>
        <begin position="292"/>
        <end position="315"/>
    </location>
</feature>
<evidence type="ECO:0000256" key="5">
    <source>
        <dbReference type="ARBA" id="ARBA00022989"/>
    </source>
</evidence>